<reference evidence="3" key="2">
    <citation type="submission" date="2003-08" db="EMBL/GenBank/DDBJ databases">
        <authorList>
            <person name="Ronning C.M."/>
        </authorList>
    </citation>
    <scope>NUCLEOTIDE SEQUENCE</scope>
</reference>
<dbReference type="Gene3D" id="3.30.420.10">
    <property type="entry name" value="Ribonuclease H-like superfamily/Ribonuclease H"/>
    <property type="match status" value="2"/>
</dbReference>
<dbReference type="CDD" id="cd09279">
    <property type="entry name" value="RNase_HI_like"/>
    <property type="match status" value="1"/>
</dbReference>
<dbReference type="InterPro" id="IPR000477">
    <property type="entry name" value="RT_dom"/>
</dbReference>
<feature type="domain" description="Integrase catalytic" evidence="2">
    <location>
        <begin position="1250"/>
        <end position="1368"/>
    </location>
</feature>
<dbReference type="InterPro" id="IPR001584">
    <property type="entry name" value="Integrase_cat-core"/>
</dbReference>
<dbReference type="GO" id="GO:0003676">
    <property type="term" value="F:nucleic acid binding"/>
    <property type="evidence" value="ECO:0007669"/>
    <property type="project" value="InterPro"/>
</dbReference>
<proteinExistence type="predicted"/>
<protein>
    <submittedName>
        <fullName evidence="3">Polyprotein, putative</fullName>
    </submittedName>
</protein>
<evidence type="ECO:0000259" key="1">
    <source>
        <dbReference type="PROSITE" id="PS50878"/>
    </source>
</evidence>
<dbReference type="GO" id="GO:0015074">
    <property type="term" value="P:DNA integration"/>
    <property type="evidence" value="ECO:0007669"/>
    <property type="project" value="InterPro"/>
</dbReference>
<dbReference type="Gene3D" id="3.30.70.270">
    <property type="match status" value="2"/>
</dbReference>
<dbReference type="GO" id="GO:0004523">
    <property type="term" value="F:RNA-DNA hybrid ribonuclease activity"/>
    <property type="evidence" value="ECO:0007669"/>
    <property type="project" value="InterPro"/>
</dbReference>
<dbReference type="InterPro" id="IPR043502">
    <property type="entry name" value="DNA/RNA_pol_sf"/>
</dbReference>
<dbReference type="InterPro" id="IPR036397">
    <property type="entry name" value="RNaseH_sf"/>
</dbReference>
<dbReference type="EMBL" id="AC146506">
    <property type="protein sequence ID" value="AAT39963.2"/>
    <property type="molecule type" value="Genomic_DNA"/>
</dbReference>
<reference evidence="3" key="1">
    <citation type="submission" date="2003-08" db="EMBL/GenBank/DDBJ databases">
        <authorList>
            <person name="Buell R."/>
            <person name="Liu J."/>
            <person name="Childs K."/>
            <person name="Zaborsky J."/>
            <person name="Tallon L."/>
            <person name="Wirtz U."/>
            <person name="Wei F."/>
            <person name="Kuang H."/>
            <person name="Zhang P."/>
            <person name="Marano M."/>
            <person name="Baker B."/>
        </authorList>
    </citation>
    <scope>NUCLEOTIDE SEQUENCE</scope>
</reference>
<dbReference type="SUPFAM" id="SSF56672">
    <property type="entry name" value="DNA/RNA polymerases"/>
    <property type="match status" value="1"/>
</dbReference>
<evidence type="ECO:0000313" key="3">
    <source>
        <dbReference type="EMBL" id="AAT39963.2"/>
    </source>
</evidence>
<organism evidence="3">
    <name type="scientific">Solanum demissum</name>
    <name type="common">Wild potato</name>
    <dbReference type="NCBI Taxonomy" id="50514"/>
    <lineage>
        <taxon>Eukaryota</taxon>
        <taxon>Viridiplantae</taxon>
        <taxon>Streptophyta</taxon>
        <taxon>Embryophyta</taxon>
        <taxon>Tracheophyta</taxon>
        <taxon>Spermatophyta</taxon>
        <taxon>Magnoliopsida</taxon>
        <taxon>eudicotyledons</taxon>
        <taxon>Gunneridae</taxon>
        <taxon>Pentapetalae</taxon>
        <taxon>asterids</taxon>
        <taxon>lamiids</taxon>
        <taxon>Solanales</taxon>
        <taxon>Solanaceae</taxon>
        <taxon>Solanoideae</taxon>
        <taxon>Solaneae</taxon>
        <taxon>Solanum</taxon>
    </lineage>
</organism>
<name>Q6L420_SOLDE</name>
<dbReference type="Pfam" id="PF13456">
    <property type="entry name" value="RVT_3"/>
    <property type="match status" value="1"/>
</dbReference>
<dbReference type="CDD" id="cd01647">
    <property type="entry name" value="RT_LTR"/>
    <property type="match status" value="1"/>
</dbReference>
<dbReference type="PROSITE" id="PS50994">
    <property type="entry name" value="INTEGRASE"/>
    <property type="match status" value="1"/>
</dbReference>
<reference evidence="3" key="4">
    <citation type="submission" date="2006-08" db="EMBL/GenBank/DDBJ databases">
        <authorList>
            <person name="Childs K."/>
        </authorList>
    </citation>
    <scope>NUCLEOTIDE SEQUENCE</scope>
</reference>
<evidence type="ECO:0000259" key="2">
    <source>
        <dbReference type="PROSITE" id="PS50994"/>
    </source>
</evidence>
<dbReference type="Pfam" id="PF00665">
    <property type="entry name" value="rve"/>
    <property type="match status" value="1"/>
</dbReference>
<dbReference type="InterPro" id="IPR012337">
    <property type="entry name" value="RNaseH-like_sf"/>
</dbReference>
<dbReference type="SUPFAM" id="SSF53098">
    <property type="entry name" value="Ribonuclease H-like"/>
    <property type="match status" value="2"/>
</dbReference>
<dbReference type="Gene3D" id="3.10.10.10">
    <property type="entry name" value="HIV Type 1 Reverse Transcriptase, subunit A, domain 1"/>
    <property type="match status" value="1"/>
</dbReference>
<dbReference type="Pfam" id="PF00078">
    <property type="entry name" value="RVT_1"/>
    <property type="match status" value="1"/>
</dbReference>
<accession>Q6L420</accession>
<feature type="domain" description="Reverse transcriptase" evidence="1">
    <location>
        <begin position="599"/>
        <end position="781"/>
    </location>
</feature>
<sequence>MNDHEEVAVPYKPILKDETGIESSANVVDLTKMMPSGAESTSEKLTPSSAPILTVKGALEDVWASQREARLASVPLPMTNPKAVPWKYEPTVVTYKGKEINEKVDEIEGMTRSRRCYAPAELRKNNNDQMQVKSPVTEREAEEFLRKMKLSDYSIVEQLRKTPAQISLLSLLIHSDEHRKVVMKILNEAHVPNEGTMSQLEKIAGRIFEVNCITFSDDELPVEDAIGEIELILKIGPVDFTVNFQVLNINASYNLLLGRPWVHRAGAVPSTLHQMVKFEYDRQEVIVHCERDLSVYKDSSLPFIKANNENEALVYQAFEVVVVEHNLEGNLISKPQLPMASVMMVNEMLKHGFKLGKGLGIFLQGRAYPVSPRKSLGTFGLGYKPRVEDKMKAKKQRRDVWSLTKPIPPIYKSFNKARTIESSKSLLPEPVLEVHEELINYFQDLFVEADMIELEEGTSDRDVQFIGPDVQLNNWEATPLPIKNESCSFYADSSDMTCIQNYSPDLKIQSNLRPNPEILSQEIEYDEDEVFEEEDKIQALLDYKDVFASSYDDMPGLSTDMVVHKLPIDPKFPPVKKKLRKLKTDMSVIIKEEITKQLEAKVIRVAQYPSWLANIVPVPKKDGKVRMCVDCRDLNKASPKDDFPLPNSHILLDNCAEHEIASFVDCYAGYHQIIMDDEDAEKMSFITPWGTYCYRVMPFGLKNAGATYMRAMTTMFHDMMHKEIEVYVDDVIIKSKKQSNHVQDLRRFFERLRRYNLKLNPAKCVFGVLSGELLGFIGSRRGIELDPLKIKAIHELPPPKNKTEVMSFLGRLNYISRFIAQLTTTCEPIFKLLKKNATVEWTEECREAFERIKNYLLNPPVLVPPEPGRPLILYMSVLDNSFGCVLGQHDGTGKKEHAIYYLSKKFTVYESKYTLLERTCCALTWVAQKLKHYLSSYTTYLISRMDPLKYIFQKPMPTGRLAKWQILLTEFDIIYVTRTAMKAQALADHLAENPIDDEYEPLKTYFPDEEVSCIDEVIHNKDQGWKLFFDAQLRFYCTNNMSEYEACILGLRLAADMGIQKLLVLGDSDLLVHQIQGEWETRDPKLIPYQHCLQDLCQQFVSIKFRHIPRVHNEIVDALATLSSMLQHPDEAHIDPLYIQIRDQNAYCNLVEEEFDGKPWFHDIKTYLQSGECPTNATSNQKRTIRRLDSGFFLSGGILYKKTPDLGLLRCVNAKEASTIMIEVHSGICGPHMNGYVLAKKILRAVTCDVCSMAFRGWGMDVIGPIEPKASNGHRFILVAIEYFTKWVEAVTFKSVTKKVVVDFIHFNIICRFGIPKAIVTDNAVNLNSHLMQEVCRQFKIEHRNSTPYRPKENGAVEAANKNIKRYFVYGTEAVLPAEVEIPSLRIVVEAGIDDDEWVRTCLKQLSLIDEKRMTSVCHGQLYQKRMAQAYNKKVRPRRFEEGQLVLRRILPHQAEVKGKFSPNWKGPFIVKKVLSNGALYLADIEGKMTEMVINADAVKRYYI</sequence>
<dbReference type="InterPro" id="IPR041577">
    <property type="entry name" value="RT_RNaseH_2"/>
</dbReference>
<dbReference type="InterPro" id="IPR002156">
    <property type="entry name" value="RNaseH_domain"/>
</dbReference>
<dbReference type="PANTHER" id="PTHR48475">
    <property type="entry name" value="RIBONUCLEASE H"/>
    <property type="match status" value="1"/>
</dbReference>
<dbReference type="FunFam" id="3.30.70.270:FF:000020">
    <property type="entry name" value="Transposon Tf2-6 polyprotein-like Protein"/>
    <property type="match status" value="1"/>
</dbReference>
<gene>
    <name evidence="3" type="ORF">SDM1_29t00004</name>
</gene>
<dbReference type="PANTHER" id="PTHR48475:SF1">
    <property type="entry name" value="RNASE H TYPE-1 DOMAIN-CONTAINING PROTEIN"/>
    <property type="match status" value="1"/>
</dbReference>
<dbReference type="Pfam" id="PF17919">
    <property type="entry name" value="RT_RNaseH_2"/>
    <property type="match status" value="1"/>
</dbReference>
<dbReference type="InterPro" id="IPR043128">
    <property type="entry name" value="Rev_trsase/Diguanyl_cyclase"/>
</dbReference>
<reference evidence="3" key="3">
    <citation type="submission" date="2004-06" db="EMBL/GenBank/DDBJ databases">
        <authorList>
            <person name="Buell R."/>
        </authorList>
    </citation>
    <scope>NUCLEOTIDE SEQUENCE</scope>
</reference>
<dbReference type="PROSITE" id="PS50878">
    <property type="entry name" value="RT_POL"/>
    <property type="match status" value="1"/>
</dbReference>